<proteinExistence type="predicted"/>
<gene>
    <name evidence="2" type="ORF">BDV29DRAFT_112152</name>
</gene>
<keyword evidence="3" id="KW-1185">Reference proteome</keyword>
<evidence type="ECO:0000313" key="3">
    <source>
        <dbReference type="Proteomes" id="UP000326565"/>
    </source>
</evidence>
<reference evidence="2 3" key="1">
    <citation type="submission" date="2019-04" db="EMBL/GenBank/DDBJ databases">
        <title>Friends and foes A comparative genomics study of 23 Aspergillus species from section Flavi.</title>
        <authorList>
            <consortium name="DOE Joint Genome Institute"/>
            <person name="Kjaerbolling I."/>
            <person name="Vesth T."/>
            <person name="Frisvad J.C."/>
            <person name="Nybo J.L."/>
            <person name="Theobald S."/>
            <person name="Kildgaard S."/>
            <person name="Isbrandt T."/>
            <person name="Kuo A."/>
            <person name="Sato A."/>
            <person name="Lyhne E.K."/>
            <person name="Kogle M.E."/>
            <person name="Wiebenga A."/>
            <person name="Kun R.S."/>
            <person name="Lubbers R.J."/>
            <person name="Makela M.R."/>
            <person name="Barry K."/>
            <person name="Chovatia M."/>
            <person name="Clum A."/>
            <person name="Daum C."/>
            <person name="Haridas S."/>
            <person name="He G."/>
            <person name="LaButti K."/>
            <person name="Lipzen A."/>
            <person name="Mondo S."/>
            <person name="Riley R."/>
            <person name="Salamov A."/>
            <person name="Simmons B.A."/>
            <person name="Magnuson J.K."/>
            <person name="Henrissat B."/>
            <person name="Mortensen U.H."/>
            <person name="Larsen T.O."/>
            <person name="Devries R.P."/>
            <person name="Grigoriev I.V."/>
            <person name="Machida M."/>
            <person name="Baker S.E."/>
            <person name="Andersen M.R."/>
        </authorList>
    </citation>
    <scope>NUCLEOTIDE SEQUENCE [LARGE SCALE GENOMIC DNA]</scope>
    <source>
        <strain evidence="2 3">CBS 151.66</strain>
    </source>
</reference>
<name>A0A5N5XJ34_9EURO</name>
<dbReference type="AlphaFoldDB" id="A0A5N5XJ34"/>
<dbReference type="EMBL" id="ML732153">
    <property type="protein sequence ID" value="KAB8079100.1"/>
    <property type="molecule type" value="Genomic_DNA"/>
</dbReference>
<evidence type="ECO:0000313" key="2">
    <source>
        <dbReference type="EMBL" id="KAB8079100.1"/>
    </source>
</evidence>
<feature type="region of interest" description="Disordered" evidence="1">
    <location>
        <begin position="46"/>
        <end position="89"/>
    </location>
</feature>
<accession>A0A5N5XJ34</accession>
<feature type="compositionally biased region" description="Polar residues" evidence="1">
    <location>
        <begin position="48"/>
        <end position="71"/>
    </location>
</feature>
<protein>
    <submittedName>
        <fullName evidence="2">Uncharacterized protein</fullName>
    </submittedName>
</protein>
<dbReference type="Proteomes" id="UP000326565">
    <property type="component" value="Unassembled WGS sequence"/>
</dbReference>
<sequence length="153" mass="17402">MVKLHRHRTKIEFERWDWNKTTPIEFRPQPIHRPHSAEAGLLRPRETVSASIESQTSAQNTSAEGNESPTRSKGHRLSQDTTPLPTCCDVPNREAIQALNGVTNNPEWLEWPISMEREKKKVLDVRHDLSSSEQNDCGKHVSCSDNLTGNLEL</sequence>
<evidence type="ECO:0000256" key="1">
    <source>
        <dbReference type="SAM" id="MobiDB-lite"/>
    </source>
</evidence>
<organism evidence="2 3">
    <name type="scientific">Aspergillus leporis</name>
    <dbReference type="NCBI Taxonomy" id="41062"/>
    <lineage>
        <taxon>Eukaryota</taxon>
        <taxon>Fungi</taxon>
        <taxon>Dikarya</taxon>
        <taxon>Ascomycota</taxon>
        <taxon>Pezizomycotina</taxon>
        <taxon>Eurotiomycetes</taxon>
        <taxon>Eurotiomycetidae</taxon>
        <taxon>Eurotiales</taxon>
        <taxon>Aspergillaceae</taxon>
        <taxon>Aspergillus</taxon>
        <taxon>Aspergillus subgen. Circumdati</taxon>
    </lineage>
</organism>